<organism evidence="5 6">
    <name type="scientific">Artemisia annua</name>
    <name type="common">Sweet wormwood</name>
    <dbReference type="NCBI Taxonomy" id="35608"/>
    <lineage>
        <taxon>Eukaryota</taxon>
        <taxon>Viridiplantae</taxon>
        <taxon>Streptophyta</taxon>
        <taxon>Embryophyta</taxon>
        <taxon>Tracheophyta</taxon>
        <taxon>Spermatophyta</taxon>
        <taxon>Magnoliopsida</taxon>
        <taxon>eudicotyledons</taxon>
        <taxon>Gunneridae</taxon>
        <taxon>Pentapetalae</taxon>
        <taxon>asterids</taxon>
        <taxon>campanulids</taxon>
        <taxon>Asterales</taxon>
        <taxon>Asteraceae</taxon>
        <taxon>Asteroideae</taxon>
        <taxon>Anthemideae</taxon>
        <taxon>Artemisiinae</taxon>
        <taxon>Artemisia</taxon>
    </lineage>
</organism>
<comment type="caution">
    <text evidence="5">The sequence shown here is derived from an EMBL/GenBank/DDBJ whole genome shotgun (WGS) entry which is preliminary data.</text>
</comment>
<dbReference type="Gene3D" id="2.40.100.10">
    <property type="entry name" value="Cyclophilin-like"/>
    <property type="match status" value="1"/>
</dbReference>
<evidence type="ECO:0000256" key="1">
    <source>
        <dbReference type="ARBA" id="ARBA00004123"/>
    </source>
</evidence>
<dbReference type="GO" id="GO:0003723">
    <property type="term" value="F:RNA binding"/>
    <property type="evidence" value="ECO:0007669"/>
    <property type="project" value="UniProtKB-KW"/>
</dbReference>
<gene>
    <name evidence="5" type="ORF">CTI12_AA033430</name>
</gene>
<dbReference type="AlphaFoldDB" id="A0A2U1QFL9"/>
<keyword evidence="3" id="KW-0539">Nucleus</keyword>
<evidence type="ECO:0000313" key="5">
    <source>
        <dbReference type="EMBL" id="PWA96785.1"/>
    </source>
</evidence>
<evidence type="ECO:0000256" key="3">
    <source>
        <dbReference type="ARBA" id="ARBA00023242"/>
    </source>
</evidence>
<dbReference type="STRING" id="35608.A0A2U1QFL9"/>
<dbReference type="SUPFAM" id="SSF50891">
    <property type="entry name" value="Cyclophilin-like"/>
    <property type="match status" value="1"/>
</dbReference>
<evidence type="ECO:0000259" key="4">
    <source>
        <dbReference type="PROSITE" id="PS50072"/>
    </source>
</evidence>
<dbReference type="EMBL" id="PKPP01000160">
    <property type="protein sequence ID" value="PWA96785.1"/>
    <property type="molecule type" value="Genomic_DNA"/>
</dbReference>
<dbReference type="PANTHER" id="PTHR45843:SF1">
    <property type="entry name" value="PEPTIDYL-PROLYL CIS-TRANS ISOMERASE-LIKE 4"/>
    <property type="match status" value="1"/>
</dbReference>
<dbReference type="OrthoDB" id="442970at2759"/>
<dbReference type="Proteomes" id="UP000245207">
    <property type="component" value="Unassembled WGS sequence"/>
</dbReference>
<reference evidence="5 6" key="1">
    <citation type="journal article" date="2018" name="Mol. Plant">
        <title>The genome of Artemisia annua provides insight into the evolution of Asteraceae family and artemisinin biosynthesis.</title>
        <authorList>
            <person name="Shen Q."/>
            <person name="Zhang L."/>
            <person name="Liao Z."/>
            <person name="Wang S."/>
            <person name="Yan T."/>
            <person name="Shi P."/>
            <person name="Liu M."/>
            <person name="Fu X."/>
            <person name="Pan Q."/>
            <person name="Wang Y."/>
            <person name="Lv Z."/>
            <person name="Lu X."/>
            <person name="Zhang F."/>
            <person name="Jiang W."/>
            <person name="Ma Y."/>
            <person name="Chen M."/>
            <person name="Hao X."/>
            <person name="Li L."/>
            <person name="Tang Y."/>
            <person name="Lv G."/>
            <person name="Zhou Y."/>
            <person name="Sun X."/>
            <person name="Brodelius P.E."/>
            <person name="Rose J.K.C."/>
            <person name="Tang K."/>
        </authorList>
    </citation>
    <scope>NUCLEOTIDE SEQUENCE [LARGE SCALE GENOMIC DNA]</scope>
    <source>
        <strain evidence="6">cv. Huhao1</strain>
        <tissue evidence="5">Leaf</tissue>
    </source>
</reference>
<dbReference type="GO" id="GO:0003755">
    <property type="term" value="F:peptidyl-prolyl cis-trans isomerase activity"/>
    <property type="evidence" value="ECO:0007669"/>
    <property type="project" value="InterPro"/>
</dbReference>
<protein>
    <recommendedName>
        <fullName evidence="4">PPIase cyclophilin-type domain-containing protein</fullName>
    </recommendedName>
</protein>
<dbReference type="InterPro" id="IPR035542">
    <property type="entry name" value="CRIP"/>
</dbReference>
<dbReference type="InterPro" id="IPR002130">
    <property type="entry name" value="Cyclophilin-type_PPIase_dom"/>
</dbReference>
<feature type="domain" description="PPIase cyclophilin-type" evidence="4">
    <location>
        <begin position="7"/>
        <end position="178"/>
    </location>
</feature>
<evidence type="ECO:0000256" key="2">
    <source>
        <dbReference type="ARBA" id="ARBA00022884"/>
    </source>
</evidence>
<evidence type="ECO:0000313" key="6">
    <source>
        <dbReference type="Proteomes" id="UP000245207"/>
    </source>
</evidence>
<keyword evidence="2" id="KW-0694">RNA-binding</keyword>
<proteinExistence type="predicted"/>
<dbReference type="PROSITE" id="PS50072">
    <property type="entry name" value="CSA_PPIASE_2"/>
    <property type="match status" value="1"/>
</dbReference>
<dbReference type="PANTHER" id="PTHR45843">
    <property type="entry name" value="PEPTIDYL-PROLYL CIS-TRANS ISOMERASE-LIKE 4"/>
    <property type="match status" value="1"/>
</dbReference>
<accession>A0A2U1QFL9</accession>
<keyword evidence="6" id="KW-1185">Reference proteome</keyword>
<dbReference type="Pfam" id="PF00160">
    <property type="entry name" value="Pro_isomerase"/>
    <property type="match status" value="1"/>
</dbReference>
<name>A0A2U1QFL9_ARTAN</name>
<dbReference type="GO" id="GO:0005634">
    <property type="term" value="C:nucleus"/>
    <property type="evidence" value="ECO:0007669"/>
    <property type="project" value="UniProtKB-SubCell"/>
</dbReference>
<sequence>MSVTLLSSVGPIDLELFTHDRPKACYNFLKLCKAKHYHGSKFHFVQKDFVAQTGDPTGIGQGGDSMHILLDAAASRFFEREVRPKLSHSKKGTLSMAGSEHAQASQAPARVLFFANRAQVAHERLGSFISLRTSAVLIKHTLVLLDPFDDSPELIKVYPSISPEGKPRDEVLSSNYSIRFNFQQNPTQNGPAIIPIPDSTG</sequence>
<dbReference type="InterPro" id="IPR029000">
    <property type="entry name" value="Cyclophilin-like_dom_sf"/>
</dbReference>
<comment type="subcellular location">
    <subcellularLocation>
        <location evidence="1">Nucleus</location>
    </subcellularLocation>
</comment>